<dbReference type="GO" id="GO:0016592">
    <property type="term" value="C:mediator complex"/>
    <property type="evidence" value="ECO:0007669"/>
    <property type="project" value="InterPro"/>
</dbReference>
<dbReference type="InterPro" id="IPR019035">
    <property type="entry name" value="Mediator_Med12"/>
</dbReference>
<dbReference type="GO" id="GO:0045944">
    <property type="term" value="P:positive regulation of transcription by RNA polymerase II"/>
    <property type="evidence" value="ECO:0007669"/>
    <property type="project" value="TreeGrafter"/>
</dbReference>
<keyword evidence="5" id="KW-0010">Activator</keyword>
<protein>
    <submittedName>
        <fullName evidence="11">Mediator complex subunit Med12 domain-containing protein</fullName>
    </submittedName>
</protein>
<evidence type="ECO:0000313" key="11">
    <source>
        <dbReference type="WBParaSite" id="nRc.2.0.1.t03721-RA"/>
    </source>
</evidence>
<comment type="similarity">
    <text evidence="2">Belongs to the Mediator complex subunit 12 family.</text>
</comment>
<dbReference type="SMART" id="SM01281">
    <property type="entry name" value="Med12"/>
    <property type="match status" value="1"/>
</dbReference>
<proteinExistence type="inferred from homology"/>
<keyword evidence="3" id="KW-0678">Repressor</keyword>
<evidence type="ECO:0000256" key="1">
    <source>
        <dbReference type="ARBA" id="ARBA00004123"/>
    </source>
</evidence>
<evidence type="ECO:0000256" key="5">
    <source>
        <dbReference type="ARBA" id="ARBA00023159"/>
    </source>
</evidence>
<dbReference type="Pfam" id="PF12145">
    <property type="entry name" value="Med12-LCEWAV"/>
    <property type="match status" value="1"/>
</dbReference>
<feature type="domain" description="Mediator complex subunit Med12" evidence="9">
    <location>
        <begin position="2"/>
        <end position="50"/>
    </location>
</feature>
<comment type="subcellular location">
    <subcellularLocation>
        <location evidence="1">Nucleus</location>
    </subcellularLocation>
</comment>
<dbReference type="WBParaSite" id="nRc.2.0.1.t03721-RA">
    <property type="protein sequence ID" value="nRc.2.0.1.t03721-RA"/>
    <property type="gene ID" value="nRc.2.0.1.g03721"/>
</dbReference>
<evidence type="ECO:0000256" key="8">
    <source>
        <dbReference type="SAM" id="MobiDB-lite"/>
    </source>
</evidence>
<evidence type="ECO:0000313" key="10">
    <source>
        <dbReference type="Proteomes" id="UP000887565"/>
    </source>
</evidence>
<evidence type="ECO:0000256" key="2">
    <source>
        <dbReference type="ARBA" id="ARBA00010289"/>
    </source>
</evidence>
<name>A0A915HQD2_ROMCU</name>
<evidence type="ECO:0000256" key="7">
    <source>
        <dbReference type="ARBA" id="ARBA00023242"/>
    </source>
</evidence>
<dbReference type="PANTHER" id="PTHR46007">
    <property type="entry name" value="MEDIATOR OF RNA POLYMERASE II TRANSCRIPTION SUBUNIT 12"/>
    <property type="match status" value="1"/>
</dbReference>
<evidence type="ECO:0000259" key="9">
    <source>
        <dbReference type="SMART" id="SM01281"/>
    </source>
</evidence>
<evidence type="ECO:0000256" key="3">
    <source>
        <dbReference type="ARBA" id="ARBA00022491"/>
    </source>
</evidence>
<dbReference type="GO" id="GO:0003713">
    <property type="term" value="F:transcription coactivator activity"/>
    <property type="evidence" value="ECO:0007669"/>
    <property type="project" value="TreeGrafter"/>
</dbReference>
<keyword evidence="10" id="KW-1185">Reference proteome</keyword>
<sequence>MSDGWFKELAGNKPLTLLAKKFPFFNKREDIFNILVDFNVAMCRAVWFVKMTNAYLAQQQETGKIKRKQMTDPCLDWTISLTSFLRPLFNKLVEYFSSTSSSQPGITVDAAAALKQWQYCVKLARYMFEEGLLEKQEFLKWLLDVFSDKCQNPDEGSLKLILPVVMQYMDGILRSELLSRRLSYLCCKKLSIYYADTGSSSPDHRASPMGNAGGQWYAEFTKCSFHKSIVLSLSGIIQSILVDCPISLIWNGLKVNPNGIDSRSYLSGSPLDLLPCFPSQLPMPDGGATDTIRDQLKYLEQEVRQRSLAVDNRWSFDNRELSGLSAIVSDILNILESLDKYCYDRSNETNNLNTLYSRIFSQEDKDFDEAMEIVIIKFMCYYAITAQRSGSYRAIVIVRLLEKRKNECVSNLENGRSASYPFQNVLFEFLDTEAVPPPINDRPRVEFSNLILLFNEFIRADLFSHDAYLKCLISRGEIPAHSYQIYMQRLEQQRQSGVSQSMASSAPQMSNLQTSGVTKAEVKYSTEGSFLAADFNESKDSEGYILGQYSTLAKTTQSLIAMHMHTEDYKHESNQRQTLLFGCGSIRDSQKSMMKKFIKELNKLWHKKNSIECLSTGVLRLKRRICSDNQKILLSKFRSLVNYDQQLVMDASADCFLEQMREFICLQTSYLPNIDNVDYFLSLYEVSLNIAGLIEFVEAIFTLLPKLYHSFVLSRNFPASPSSNYVLSLTLCCIGFLSKYLTRLVCSIDELKNIWHLLFTFVQKMNFPSSCASSERYLWSFLDDIYCCSAEIRNEFAEVFIPFKSRAENAHCPEITSPATGRFDWDRKFGVEFLDDAKIFEICKVCANVTSLCPMLIEDWVSILKTITAANKILGSKIFEYGSPEFLKYMDVTENANYFPLGVLVSTLISRNCLRVETFTIHVAMHVLMPLYRRIVPESPTGTNISSTCNLQMKQKKSISAFVSDLLFSVCQQEWLKNKLIQPCNFLDKGLFLNRMLTPAQAQKMLRIVCRLHTENDLMDALEKCVTKKEILNKVLQNLSIWNINASFLDIELLVKQTESSAGLQELDELIAKAAIDVFCSPDDTLNASTSYKKALNQQEDQLADITSAWLIAPLMSKLQPSVQGRVLKAAAMVLENGHFKKDRASMNAGAFLLGQQPFLSLVLTCLRGQEDQREGLLGSLLRQLQEYCVQAKNDRFQRCNSQDNIEMLDSLRLRLSLVGGMFDTVCKSSSIEAWALLLVQLILYNVITPEGNQQLFNTCCDMLCILIHSCLLPDLTPGGGERTIDDGKKSYNNISKKLKKEIGDRYIPALKAVYQLLPIPRQFHEVIACEIYGSQPSSAIKGCKTSTPTPSTMTVDSTSRKGLQATGKERISPWDLIEGYRSDSATSKWSLFQATRVDLQPETAVGQVNKLVQHEHYHYFKRPAMPGGNCGQNDDYFLQPLNVQYDPCKIQQMRSGFAPACFVDQAQNQRRQMTAGIFEKVVFEEEYNSNI</sequence>
<keyword evidence="4" id="KW-0805">Transcription regulation</keyword>
<reference evidence="11" key="1">
    <citation type="submission" date="2022-11" db="UniProtKB">
        <authorList>
            <consortium name="WormBaseParasite"/>
        </authorList>
    </citation>
    <scope>IDENTIFICATION</scope>
</reference>
<dbReference type="InterPro" id="IPR021990">
    <property type="entry name" value="Mediator_Med12_LCEWAV"/>
</dbReference>
<feature type="region of interest" description="Disordered" evidence="8">
    <location>
        <begin position="1343"/>
        <end position="1365"/>
    </location>
</feature>
<evidence type="ECO:0000256" key="4">
    <source>
        <dbReference type="ARBA" id="ARBA00023015"/>
    </source>
</evidence>
<dbReference type="InterPro" id="IPR051647">
    <property type="entry name" value="Mediator_comp_sub12"/>
</dbReference>
<dbReference type="PANTHER" id="PTHR46007:SF11">
    <property type="entry name" value="MEDIATOR OF RNA POLYMERASE II TRANSCRIPTION SUBUNIT 12"/>
    <property type="match status" value="1"/>
</dbReference>
<keyword evidence="6" id="KW-0804">Transcription</keyword>
<dbReference type="Proteomes" id="UP000887565">
    <property type="component" value="Unplaced"/>
</dbReference>
<organism evidence="10 11">
    <name type="scientific">Romanomermis culicivorax</name>
    <name type="common">Nematode worm</name>
    <dbReference type="NCBI Taxonomy" id="13658"/>
    <lineage>
        <taxon>Eukaryota</taxon>
        <taxon>Metazoa</taxon>
        <taxon>Ecdysozoa</taxon>
        <taxon>Nematoda</taxon>
        <taxon>Enoplea</taxon>
        <taxon>Dorylaimia</taxon>
        <taxon>Mermithida</taxon>
        <taxon>Mermithoidea</taxon>
        <taxon>Mermithidae</taxon>
        <taxon>Romanomermis</taxon>
    </lineage>
</organism>
<feature type="compositionally biased region" description="Polar residues" evidence="8">
    <location>
        <begin position="1343"/>
        <end position="1362"/>
    </location>
</feature>
<accession>A0A915HQD2</accession>
<dbReference type="OMA" id="IICEEDW"/>
<evidence type="ECO:0000256" key="6">
    <source>
        <dbReference type="ARBA" id="ARBA00023163"/>
    </source>
</evidence>
<dbReference type="Pfam" id="PF09497">
    <property type="entry name" value="Med12"/>
    <property type="match status" value="1"/>
</dbReference>
<keyword evidence="7" id="KW-0539">Nucleus</keyword>